<dbReference type="PATRIC" id="fig|33036.3.peg.138"/>
<comment type="subcellular location">
    <subcellularLocation>
        <location evidence="7">Cytoplasm</location>
    </subcellularLocation>
</comment>
<evidence type="ECO:0000256" key="2">
    <source>
        <dbReference type="ARBA" id="ARBA00022598"/>
    </source>
</evidence>
<comment type="pathway">
    <text evidence="7">Amino-acid biosynthesis; L-asparagine biosynthesis; L-asparagine from L-aspartate (ammonia route): step 1/1.</text>
</comment>
<keyword evidence="9" id="KW-1133">Transmembrane helix</keyword>
<evidence type="ECO:0000256" key="9">
    <source>
        <dbReference type="SAM" id="Phobius"/>
    </source>
</evidence>
<evidence type="ECO:0000313" key="12">
    <source>
        <dbReference type="Proteomes" id="UP000070383"/>
    </source>
</evidence>
<keyword evidence="3 7" id="KW-0028">Amino-acid biosynthesis</keyword>
<comment type="similarity">
    <text evidence="7">Belongs to the class-II aminoacyl-tRNA synthetase family. AsnA subfamily.</text>
</comment>
<keyword evidence="9" id="KW-0812">Transmembrane</keyword>
<dbReference type="SUPFAM" id="SSF55681">
    <property type="entry name" value="Class II aaRS and biotin synthetases"/>
    <property type="match status" value="1"/>
</dbReference>
<feature type="domain" description="Aminoacyl-transfer RNA synthetases class-II family profile" evidence="10">
    <location>
        <begin position="148"/>
        <end position="357"/>
    </location>
</feature>
<gene>
    <name evidence="7" type="primary">asnA</name>
    <name evidence="11" type="ORF">HMPREF3200_00135</name>
</gene>
<dbReference type="InterPro" id="IPR045864">
    <property type="entry name" value="aa-tRNA-synth_II/BPL/LPL"/>
</dbReference>
<sequence length="372" mass="43378">MTTRKYYITFYKLVKTFLFIFSKNWGILLLIKKGVNMNKLVIPENYKSNEDLYKTQLLIKEIKDYFQINLANNLNLKRVTAPLFVSGSSGLNDNLNGVETPVKFDLPEADHAEMEIVHSLAKWKRYALGEYKFKMHEGLYTDMNAIRRCEVPDNTHSFYVDQWDWELIMDDDERKVDYLKQIVETIYRTMKSLDEYLCTLIPSRKKLLKDQITFMTSEELLQKYPDKTAKEREREAVLEYGSVFLMQIGKTLSNGEKHDLRAPDYDDWQLNGDILVYNPVLDDCLEISSMGIRVNPERLNEQLKLTGNLDRLNLDYHKLLIDGKLPQTIGGGIGQSRLCMFFLQKAHIGEVQVSYWPDEQRKALASKGINLL</sequence>
<dbReference type="STRING" id="33036.HMPREF3200_00135"/>
<keyword evidence="4 7" id="KW-0547">Nucleotide-binding</keyword>
<dbReference type="InterPro" id="IPR006195">
    <property type="entry name" value="aa-tRNA-synth_II"/>
</dbReference>
<dbReference type="GO" id="GO:0140096">
    <property type="term" value="F:catalytic activity, acting on a protein"/>
    <property type="evidence" value="ECO:0007669"/>
    <property type="project" value="UniProtKB-ARBA"/>
</dbReference>
<accession>A0A133KIB7</accession>
<name>A0A133KIB7_9FIRM</name>
<evidence type="ECO:0000256" key="8">
    <source>
        <dbReference type="NCBIfam" id="TIGR00669"/>
    </source>
</evidence>
<evidence type="ECO:0000256" key="6">
    <source>
        <dbReference type="ARBA" id="ARBA00022888"/>
    </source>
</evidence>
<keyword evidence="12" id="KW-1185">Reference proteome</keyword>
<dbReference type="PIRSF" id="PIRSF001555">
    <property type="entry name" value="Asp_ammon_ligase"/>
    <property type="match status" value="1"/>
</dbReference>
<dbReference type="Pfam" id="PF03590">
    <property type="entry name" value="AsnA"/>
    <property type="match status" value="1"/>
</dbReference>
<dbReference type="NCBIfam" id="TIGR00669">
    <property type="entry name" value="asnA"/>
    <property type="match status" value="1"/>
</dbReference>
<keyword evidence="6 7" id="KW-0061">Asparagine biosynthesis</keyword>
<evidence type="ECO:0000256" key="5">
    <source>
        <dbReference type="ARBA" id="ARBA00022840"/>
    </source>
</evidence>
<reference evidence="12" key="1">
    <citation type="submission" date="2016-01" db="EMBL/GenBank/DDBJ databases">
        <authorList>
            <person name="Mitreva M."/>
            <person name="Pepin K.H."/>
            <person name="Mihindukulasuriya K.A."/>
            <person name="Fulton R."/>
            <person name="Fronick C."/>
            <person name="O'Laughlin M."/>
            <person name="Miner T."/>
            <person name="Herter B."/>
            <person name="Rosa B.A."/>
            <person name="Cordes M."/>
            <person name="Tomlinson C."/>
            <person name="Wollam A."/>
            <person name="Palsikar V.B."/>
            <person name="Mardis E.R."/>
            <person name="Wilson R.K."/>
        </authorList>
    </citation>
    <scope>NUCLEOTIDE SEQUENCE [LARGE SCALE GENOMIC DNA]</scope>
    <source>
        <strain evidence="12">MJR8151</strain>
    </source>
</reference>
<evidence type="ECO:0000313" key="11">
    <source>
        <dbReference type="EMBL" id="KWZ79277.1"/>
    </source>
</evidence>
<keyword evidence="2 7" id="KW-0436">Ligase</keyword>
<feature type="transmembrane region" description="Helical" evidence="9">
    <location>
        <begin position="6"/>
        <end position="31"/>
    </location>
</feature>
<dbReference type="InterPro" id="IPR004618">
    <property type="entry name" value="AsnA"/>
</dbReference>
<dbReference type="Proteomes" id="UP000070383">
    <property type="component" value="Unassembled WGS sequence"/>
</dbReference>
<evidence type="ECO:0000256" key="3">
    <source>
        <dbReference type="ARBA" id="ARBA00022605"/>
    </source>
</evidence>
<proteinExistence type="inferred from homology"/>
<dbReference type="EC" id="6.3.1.1" evidence="7 8"/>
<dbReference type="PROSITE" id="PS50862">
    <property type="entry name" value="AA_TRNA_LIGASE_II"/>
    <property type="match status" value="1"/>
</dbReference>
<dbReference type="HAMAP" id="MF_00555">
    <property type="entry name" value="AsnA"/>
    <property type="match status" value="1"/>
</dbReference>
<keyword evidence="1 7" id="KW-0963">Cytoplasm</keyword>
<protein>
    <recommendedName>
        <fullName evidence="7 8">Aspartate--ammonia ligase</fullName>
        <ecNumber evidence="7 8">6.3.1.1</ecNumber>
    </recommendedName>
    <alternativeName>
        <fullName evidence="7">Asparagine synthetase A</fullName>
    </alternativeName>
</protein>
<dbReference type="PANTHER" id="PTHR30073:SF5">
    <property type="entry name" value="ASPARTATE--AMMONIA LIGASE"/>
    <property type="match status" value="1"/>
</dbReference>
<dbReference type="GO" id="GO:0016740">
    <property type="term" value="F:transferase activity"/>
    <property type="evidence" value="ECO:0007669"/>
    <property type="project" value="UniProtKB-ARBA"/>
</dbReference>
<keyword evidence="9" id="KW-0472">Membrane</keyword>
<dbReference type="GO" id="GO:0070981">
    <property type="term" value="P:L-asparagine biosynthetic process"/>
    <property type="evidence" value="ECO:0007669"/>
    <property type="project" value="UniProtKB-UniRule"/>
</dbReference>
<comment type="caution">
    <text evidence="11">The sequence shown here is derived from an EMBL/GenBank/DDBJ whole genome shotgun (WGS) entry which is preliminary data.</text>
</comment>
<dbReference type="PANTHER" id="PTHR30073">
    <property type="entry name" value="ASPARTATE--AMMONIA LIGASE"/>
    <property type="match status" value="1"/>
</dbReference>
<dbReference type="GO" id="GO:0005524">
    <property type="term" value="F:ATP binding"/>
    <property type="evidence" value="ECO:0007669"/>
    <property type="project" value="UniProtKB-UniRule"/>
</dbReference>
<evidence type="ECO:0000259" key="10">
    <source>
        <dbReference type="PROSITE" id="PS50862"/>
    </source>
</evidence>
<dbReference type="EMBL" id="LRPM01000004">
    <property type="protein sequence ID" value="KWZ79277.1"/>
    <property type="molecule type" value="Genomic_DNA"/>
</dbReference>
<dbReference type="Gene3D" id="3.30.930.10">
    <property type="entry name" value="Bira Bifunctional Protein, Domain 2"/>
    <property type="match status" value="1"/>
</dbReference>
<dbReference type="UniPathway" id="UPA00134">
    <property type="reaction ID" value="UER00194"/>
</dbReference>
<dbReference type="GO" id="GO:0004071">
    <property type="term" value="F:aspartate-ammonia ligase activity"/>
    <property type="evidence" value="ECO:0007669"/>
    <property type="project" value="UniProtKB-UniRule"/>
</dbReference>
<comment type="catalytic activity">
    <reaction evidence="7">
        <text>L-aspartate + NH4(+) + ATP = L-asparagine + AMP + diphosphate + H(+)</text>
        <dbReference type="Rhea" id="RHEA:11372"/>
        <dbReference type="ChEBI" id="CHEBI:15378"/>
        <dbReference type="ChEBI" id="CHEBI:28938"/>
        <dbReference type="ChEBI" id="CHEBI:29991"/>
        <dbReference type="ChEBI" id="CHEBI:30616"/>
        <dbReference type="ChEBI" id="CHEBI:33019"/>
        <dbReference type="ChEBI" id="CHEBI:58048"/>
        <dbReference type="ChEBI" id="CHEBI:456215"/>
        <dbReference type="EC" id="6.3.1.1"/>
    </reaction>
</comment>
<organism evidence="11 12">
    <name type="scientific">Anaerococcus tetradius</name>
    <dbReference type="NCBI Taxonomy" id="33036"/>
    <lineage>
        <taxon>Bacteria</taxon>
        <taxon>Bacillati</taxon>
        <taxon>Bacillota</taxon>
        <taxon>Tissierellia</taxon>
        <taxon>Tissierellales</taxon>
        <taxon>Peptoniphilaceae</taxon>
        <taxon>Anaerococcus</taxon>
    </lineage>
</organism>
<evidence type="ECO:0000256" key="4">
    <source>
        <dbReference type="ARBA" id="ARBA00022741"/>
    </source>
</evidence>
<dbReference type="AlphaFoldDB" id="A0A133KIB7"/>
<evidence type="ECO:0000256" key="1">
    <source>
        <dbReference type="ARBA" id="ARBA00022490"/>
    </source>
</evidence>
<dbReference type="GO" id="GO:0005829">
    <property type="term" value="C:cytosol"/>
    <property type="evidence" value="ECO:0007669"/>
    <property type="project" value="TreeGrafter"/>
</dbReference>
<keyword evidence="5 7" id="KW-0067">ATP-binding</keyword>
<evidence type="ECO:0000256" key="7">
    <source>
        <dbReference type="HAMAP-Rule" id="MF_00555"/>
    </source>
</evidence>